<proteinExistence type="predicted"/>
<feature type="domain" description="Peptidase M1 membrane alanine aminopeptidase" evidence="1">
    <location>
        <begin position="387"/>
        <end position="483"/>
    </location>
</feature>
<dbReference type="GO" id="GO:0008270">
    <property type="term" value="F:zinc ion binding"/>
    <property type="evidence" value="ECO:0007669"/>
    <property type="project" value="InterPro"/>
</dbReference>
<dbReference type="RefSeq" id="WP_092047169.1">
    <property type="nucleotide sequence ID" value="NZ_FOQD01000001.1"/>
</dbReference>
<dbReference type="OrthoDB" id="9814383at2"/>
<keyword evidence="3" id="KW-1185">Reference proteome</keyword>
<gene>
    <name evidence="2" type="ORF">SAMN05421753_101235</name>
</gene>
<dbReference type="Proteomes" id="UP000199518">
    <property type="component" value="Unassembled WGS sequence"/>
</dbReference>
<accession>A0A1I3B4W7</accession>
<dbReference type="AlphaFoldDB" id="A0A1I3B4W7"/>
<dbReference type="GO" id="GO:0008237">
    <property type="term" value="F:metallopeptidase activity"/>
    <property type="evidence" value="ECO:0007669"/>
    <property type="project" value="InterPro"/>
</dbReference>
<dbReference type="CDD" id="cd09604">
    <property type="entry name" value="M1_APN_like"/>
    <property type="match status" value="1"/>
</dbReference>
<dbReference type="STRING" id="1576369.SAMN05421753_101235"/>
<dbReference type="InterPro" id="IPR027268">
    <property type="entry name" value="Peptidase_M4/M1_CTD_sf"/>
</dbReference>
<evidence type="ECO:0000313" key="3">
    <source>
        <dbReference type="Proteomes" id="UP000199518"/>
    </source>
</evidence>
<protein>
    <submittedName>
        <fullName evidence="2">Peptidase family M1</fullName>
    </submittedName>
</protein>
<organism evidence="2 3">
    <name type="scientific">Planctomicrobium piriforme</name>
    <dbReference type="NCBI Taxonomy" id="1576369"/>
    <lineage>
        <taxon>Bacteria</taxon>
        <taxon>Pseudomonadati</taxon>
        <taxon>Planctomycetota</taxon>
        <taxon>Planctomycetia</taxon>
        <taxon>Planctomycetales</taxon>
        <taxon>Planctomycetaceae</taxon>
        <taxon>Planctomicrobium</taxon>
    </lineage>
</organism>
<dbReference type="Pfam" id="PF01433">
    <property type="entry name" value="Peptidase_M1"/>
    <property type="match status" value="1"/>
</dbReference>
<reference evidence="3" key="1">
    <citation type="submission" date="2016-10" db="EMBL/GenBank/DDBJ databases">
        <authorList>
            <person name="Varghese N."/>
            <person name="Submissions S."/>
        </authorList>
    </citation>
    <scope>NUCLEOTIDE SEQUENCE [LARGE SCALE GENOMIC DNA]</scope>
    <source>
        <strain evidence="3">DSM 26348</strain>
    </source>
</reference>
<dbReference type="Gene3D" id="1.10.390.10">
    <property type="entry name" value="Neutral Protease Domain 2"/>
    <property type="match status" value="1"/>
</dbReference>
<evidence type="ECO:0000259" key="1">
    <source>
        <dbReference type="Pfam" id="PF01433"/>
    </source>
</evidence>
<evidence type="ECO:0000313" key="2">
    <source>
        <dbReference type="EMBL" id="SFH57272.1"/>
    </source>
</evidence>
<dbReference type="InterPro" id="IPR014782">
    <property type="entry name" value="Peptidase_M1_dom"/>
</dbReference>
<sequence>MRPTTMTASLNRHSERCDGFKRVLLAIVLSTLFLLPTIVSAEAPANSLAVPIGPDPFLQIDNLLPTPNESRLASGAPGPEYWQQRVNYDIEATLDEDRKMIRGRERIQYENHSPHRLSYLWLQLDANQFSPHSDAVLSRTWKENGDVKIEELQRLIAARQFDGSMQILGVKDSVGNDLHHAASKGLLRVDLPTPLLPGETFTFDLRWEFLINNSKLFSGRTGYEPLDDGNAIFALAHWYPRLCAYTDYGGWRLKGFLGMGEFTLEFGDFNVTLNVPADHFVAATGSLLNPADVLSPVMQARLEESAAAAGPVFIVNREEADAKRKATSSPDLKTWKFNAKNVRDFAFASSRTFLVDAWGRKQGDKTVRCMSLYPREGMPLWDRFGTHALAHTLEVYSEMTGIPYPWPHVTAVMGVVWSGMEYPMISFNNPRPEKDGTYSESTKRQMIGTLIHETGHNWFPMIVNNDERHWMWLDEGINTFLHRIAEQRWSHN</sequence>
<dbReference type="SUPFAM" id="SSF55486">
    <property type="entry name" value="Metalloproteases ('zincins'), catalytic domain"/>
    <property type="match status" value="1"/>
</dbReference>
<dbReference type="EMBL" id="FOQD01000001">
    <property type="protein sequence ID" value="SFH57272.1"/>
    <property type="molecule type" value="Genomic_DNA"/>
</dbReference>
<name>A0A1I3B4W7_9PLAN</name>